<evidence type="ECO:0000313" key="1">
    <source>
        <dbReference type="EMBL" id="EFZ13125.1"/>
    </source>
</evidence>
<protein>
    <submittedName>
        <fullName evidence="1">Uncharacterized protein</fullName>
    </submittedName>
</protein>
<name>E9J228_SOLIN</name>
<dbReference type="AlphaFoldDB" id="E9J228"/>
<feature type="non-terminal residue" evidence="1">
    <location>
        <position position="80"/>
    </location>
</feature>
<organism>
    <name type="scientific">Solenopsis invicta</name>
    <name type="common">Red imported fire ant</name>
    <name type="synonym">Solenopsis wagneri</name>
    <dbReference type="NCBI Taxonomy" id="13686"/>
    <lineage>
        <taxon>Eukaryota</taxon>
        <taxon>Metazoa</taxon>
        <taxon>Ecdysozoa</taxon>
        <taxon>Arthropoda</taxon>
        <taxon>Hexapoda</taxon>
        <taxon>Insecta</taxon>
        <taxon>Pterygota</taxon>
        <taxon>Neoptera</taxon>
        <taxon>Endopterygota</taxon>
        <taxon>Hymenoptera</taxon>
        <taxon>Apocrita</taxon>
        <taxon>Aculeata</taxon>
        <taxon>Formicoidea</taxon>
        <taxon>Formicidae</taxon>
        <taxon>Myrmicinae</taxon>
        <taxon>Solenopsis</taxon>
    </lineage>
</organism>
<accession>E9J228</accession>
<dbReference type="EMBL" id="GL767745">
    <property type="protein sequence ID" value="EFZ13125.1"/>
    <property type="molecule type" value="Genomic_DNA"/>
</dbReference>
<gene>
    <name evidence="1" type="ORF">SINV_10733</name>
</gene>
<proteinExistence type="predicted"/>
<sequence>MLPLECYCLNKTASTFVVGEQPILVKLPQKLIKVCEISILHLLAAFCADRVKRSRLFKRSDLGKALYIVQFAALWRIELI</sequence>
<reference evidence="1" key="1">
    <citation type="journal article" date="2011" name="Proc. Natl. Acad. Sci. U.S.A.">
        <title>The genome of the fire ant Solenopsis invicta.</title>
        <authorList>
            <person name="Wurm Y."/>
            <person name="Wang J."/>
            <person name="Riba-Grognuz O."/>
            <person name="Corona M."/>
            <person name="Nygaard S."/>
            <person name="Hunt B.G."/>
            <person name="Ingram K.K."/>
            <person name="Falquet L."/>
            <person name="Nipitwattanaphon M."/>
            <person name="Gotzek D."/>
            <person name="Dijkstra M.B."/>
            <person name="Oettler J."/>
            <person name="Comtesse F."/>
            <person name="Shih C.J."/>
            <person name="Wu W.J."/>
            <person name="Yang C.C."/>
            <person name="Thomas J."/>
            <person name="Beaudoing E."/>
            <person name="Pradervand S."/>
            <person name="Flegel V."/>
            <person name="Cook E.D."/>
            <person name="Fabbretti R."/>
            <person name="Stockinger H."/>
            <person name="Long L."/>
            <person name="Farmerie W.G."/>
            <person name="Oakey J."/>
            <person name="Boomsma J.J."/>
            <person name="Pamilo P."/>
            <person name="Yi S.V."/>
            <person name="Heinze J."/>
            <person name="Goodisman M.A."/>
            <person name="Farinelli L."/>
            <person name="Harshman K."/>
            <person name="Hulo N."/>
            <person name="Cerutti L."/>
            <person name="Xenarios I."/>
            <person name="Shoemaker D."/>
            <person name="Keller L."/>
        </authorList>
    </citation>
    <scope>NUCLEOTIDE SEQUENCE [LARGE SCALE GENOMIC DNA]</scope>
</reference>
<dbReference type="HOGENOM" id="CLU_2592787_0_0_1"/>